<dbReference type="Pfam" id="PF03401">
    <property type="entry name" value="TctC"/>
    <property type="match status" value="1"/>
</dbReference>
<gene>
    <name evidence="2" type="ORF">AACH10_11700</name>
</gene>
<sequence>MLPLMLMSAPAPAAAQASAGKSLRWIVPYPAGGGSDFLARTIGQTLGQQTGTSVVVDNKPGANTAIGAVETIRSAADGHTVMSADNGTMVFNPALYKNLTYQVKDLAPVTLMGRFPMILVVNPQAGYADAKAFVAAAKARPGQISFASAGAGSPHHLAMELLKSEAGLFMVHVPYRGAAPALQEVAGGQLPAMMTDLAAGNALIKAGKLKPLAVAHATRLPQLPDVPTFAELGFKGVEAAALVGMVAPAATPADTIAGLAKSVAAAIKDPAVTKRLTEFGVEPVGSTPAQYADLLKSETARWHKLIADKKITLE</sequence>
<proteinExistence type="inferred from homology"/>
<dbReference type="Gene3D" id="3.40.190.150">
    <property type="entry name" value="Bordetella uptake gene, domain 1"/>
    <property type="match status" value="1"/>
</dbReference>
<dbReference type="InterPro" id="IPR005064">
    <property type="entry name" value="BUG"/>
</dbReference>
<dbReference type="PANTHER" id="PTHR42928">
    <property type="entry name" value="TRICARBOXYLATE-BINDING PROTEIN"/>
    <property type="match status" value="1"/>
</dbReference>
<dbReference type="Proteomes" id="UP001365405">
    <property type="component" value="Unassembled WGS sequence"/>
</dbReference>
<dbReference type="Gene3D" id="3.40.190.10">
    <property type="entry name" value="Periplasmic binding protein-like II"/>
    <property type="match status" value="1"/>
</dbReference>
<dbReference type="InterPro" id="IPR042100">
    <property type="entry name" value="Bug_dom1"/>
</dbReference>
<keyword evidence="3" id="KW-1185">Reference proteome</keyword>
<accession>A0ABU9CK26</accession>
<dbReference type="PIRSF" id="PIRSF017082">
    <property type="entry name" value="YflP"/>
    <property type="match status" value="1"/>
</dbReference>
<dbReference type="PANTHER" id="PTHR42928:SF5">
    <property type="entry name" value="BLR1237 PROTEIN"/>
    <property type="match status" value="1"/>
</dbReference>
<name>A0ABU9CK26_9BURK</name>
<evidence type="ECO:0000313" key="3">
    <source>
        <dbReference type="Proteomes" id="UP001365405"/>
    </source>
</evidence>
<protein>
    <submittedName>
        <fullName evidence="2">Tripartite tricarboxylate transporter substrate-binding protein</fullName>
    </submittedName>
</protein>
<comment type="similarity">
    <text evidence="1">Belongs to the UPF0065 (bug) family.</text>
</comment>
<evidence type="ECO:0000313" key="2">
    <source>
        <dbReference type="EMBL" id="MEK8050902.1"/>
    </source>
</evidence>
<reference evidence="2 3" key="1">
    <citation type="submission" date="2024-04" db="EMBL/GenBank/DDBJ databases">
        <title>Novel species of the genus Ideonella isolated from streams.</title>
        <authorList>
            <person name="Lu H."/>
        </authorList>
    </citation>
    <scope>NUCLEOTIDE SEQUENCE [LARGE SCALE GENOMIC DNA]</scope>
    <source>
        <strain evidence="2 3">DXS22W</strain>
    </source>
</reference>
<dbReference type="SUPFAM" id="SSF53850">
    <property type="entry name" value="Periplasmic binding protein-like II"/>
    <property type="match status" value="1"/>
</dbReference>
<organism evidence="2 3">
    <name type="scientific">Pseudaquabacterium inlustre</name>
    <dbReference type="NCBI Taxonomy" id="2984192"/>
    <lineage>
        <taxon>Bacteria</taxon>
        <taxon>Pseudomonadati</taxon>
        <taxon>Pseudomonadota</taxon>
        <taxon>Betaproteobacteria</taxon>
        <taxon>Burkholderiales</taxon>
        <taxon>Sphaerotilaceae</taxon>
        <taxon>Pseudaquabacterium</taxon>
    </lineage>
</organism>
<dbReference type="EMBL" id="JBBUTH010000007">
    <property type="protein sequence ID" value="MEK8050902.1"/>
    <property type="molecule type" value="Genomic_DNA"/>
</dbReference>
<comment type="caution">
    <text evidence="2">The sequence shown here is derived from an EMBL/GenBank/DDBJ whole genome shotgun (WGS) entry which is preliminary data.</text>
</comment>
<evidence type="ECO:0000256" key="1">
    <source>
        <dbReference type="ARBA" id="ARBA00006987"/>
    </source>
</evidence>